<feature type="compositionally biased region" description="Basic and acidic residues" evidence="1">
    <location>
        <begin position="202"/>
        <end position="214"/>
    </location>
</feature>
<keyword evidence="4" id="KW-1185">Reference proteome</keyword>
<feature type="domain" description="PCI" evidence="2">
    <location>
        <begin position="337"/>
        <end position="508"/>
    </location>
</feature>
<dbReference type="EMBL" id="MU253813">
    <property type="protein sequence ID" value="KAG9246204.1"/>
    <property type="molecule type" value="Genomic_DNA"/>
</dbReference>
<reference evidence="3" key="1">
    <citation type="journal article" date="2021" name="IMA Fungus">
        <title>Genomic characterization of three marine fungi, including Emericellopsis atlantica sp. nov. with signatures of a generalist lifestyle and marine biomass degradation.</title>
        <authorList>
            <person name="Hagestad O.C."/>
            <person name="Hou L."/>
            <person name="Andersen J.H."/>
            <person name="Hansen E.H."/>
            <person name="Altermark B."/>
            <person name="Li C."/>
            <person name="Kuhnert E."/>
            <person name="Cox R.J."/>
            <person name="Crous P.W."/>
            <person name="Spatafora J.W."/>
            <person name="Lail K."/>
            <person name="Amirebrahimi M."/>
            <person name="Lipzen A."/>
            <person name="Pangilinan J."/>
            <person name="Andreopoulos W."/>
            <person name="Hayes R.D."/>
            <person name="Ng V."/>
            <person name="Grigoriev I.V."/>
            <person name="Jackson S.A."/>
            <person name="Sutton T.D.S."/>
            <person name="Dobson A.D.W."/>
            <person name="Rama T."/>
        </authorList>
    </citation>
    <scope>NUCLEOTIDE SEQUENCE</scope>
    <source>
        <strain evidence="3">TRa3180A</strain>
    </source>
</reference>
<accession>A0A9P7Z6A6</accession>
<dbReference type="GO" id="GO:0005634">
    <property type="term" value="C:nucleus"/>
    <property type="evidence" value="ECO:0007669"/>
    <property type="project" value="TreeGrafter"/>
</dbReference>
<gene>
    <name evidence="3" type="ORF">BJ878DRAFT_533386</name>
</gene>
<evidence type="ECO:0000313" key="4">
    <source>
        <dbReference type="Proteomes" id="UP000887226"/>
    </source>
</evidence>
<sequence length="516" mass="57967">MASSWGGQNIPPAPGTGAPGTTQYFQPAPPAYHSVQVRQSFGITQQPPFIPAQFVPPPPAVSIPQPVTAQRPKTEWPASVRRYVQRCFDPKNLDNDIPRAEIEAKLKKAITSASEKEQLHSIDWDSLPLPQEKIRSDRVQATWHQQSVDLRLGGNGNGNTTLSQAAKKRKSKEMGDHEESNPPWRAANNQNGIESRITYQPLDKRQQQSKEDTTKASSKFQKNLEKRQKRFDGGYKSTYRSPSPDAAAGPVVGTCPTLFKQYFRLTSAPNPANVRPEHILTQTLELLKNKWRKGANYAYICDQFKSMRQDLTVQRITNDFTVAVYETHARIALVNGDLGEYNQCQTQLRVLYAKGLDGKSLEFKAYRILYFILTSNRTSLNDLLADLTIAEKKEAPIRHALDVRSSLALGNYHKFFRLYLNTPHLGAYLMDMFVIRERLAALCNICKAYKPSVKLRFVTEELGFESDADAAQFICDHNGQHLIEERDDGVHFVTGIPAAQLFEASKNAIGKPNGQP</sequence>
<protein>
    <submittedName>
        <fullName evidence="3">SAC3/GANP/Nin1/mts3/eIF-3 p25 family-domain-containing protein</fullName>
    </submittedName>
</protein>
<dbReference type="PANTHER" id="PTHR12436">
    <property type="entry name" value="80 KDA MCM3-ASSOCIATED PROTEIN"/>
    <property type="match status" value="1"/>
</dbReference>
<dbReference type="OrthoDB" id="199574at2759"/>
<evidence type="ECO:0000313" key="3">
    <source>
        <dbReference type="EMBL" id="KAG9246204.1"/>
    </source>
</evidence>
<feature type="region of interest" description="Disordered" evidence="1">
    <location>
        <begin position="147"/>
        <end position="247"/>
    </location>
</feature>
<dbReference type="Gene3D" id="1.25.40.990">
    <property type="match status" value="1"/>
</dbReference>
<organism evidence="3 4">
    <name type="scientific">Calycina marina</name>
    <dbReference type="NCBI Taxonomy" id="1763456"/>
    <lineage>
        <taxon>Eukaryota</taxon>
        <taxon>Fungi</taxon>
        <taxon>Dikarya</taxon>
        <taxon>Ascomycota</taxon>
        <taxon>Pezizomycotina</taxon>
        <taxon>Leotiomycetes</taxon>
        <taxon>Helotiales</taxon>
        <taxon>Pezizellaceae</taxon>
        <taxon>Calycina</taxon>
    </lineage>
</organism>
<evidence type="ECO:0000256" key="1">
    <source>
        <dbReference type="SAM" id="MobiDB-lite"/>
    </source>
</evidence>
<dbReference type="InterPro" id="IPR000717">
    <property type="entry name" value="PCI_dom"/>
</dbReference>
<dbReference type="InterPro" id="IPR005062">
    <property type="entry name" value="SAC3/GANP/THP3_conserved"/>
</dbReference>
<name>A0A9P7Z6A6_9HELO</name>
<evidence type="ECO:0000259" key="2">
    <source>
        <dbReference type="PROSITE" id="PS50250"/>
    </source>
</evidence>
<dbReference type="AlphaFoldDB" id="A0A9P7Z6A6"/>
<dbReference type="Pfam" id="PF03399">
    <property type="entry name" value="SAC3_GANP"/>
    <property type="match status" value="1"/>
</dbReference>
<comment type="caution">
    <text evidence="3">The sequence shown here is derived from an EMBL/GenBank/DDBJ whole genome shotgun (WGS) entry which is preliminary data.</text>
</comment>
<dbReference type="PANTHER" id="PTHR12436:SF4">
    <property type="entry name" value="LEUKOCYTE RECEPTOR CLUSTER MEMBER 8"/>
    <property type="match status" value="1"/>
</dbReference>
<dbReference type="InterPro" id="IPR045107">
    <property type="entry name" value="SAC3/GANP/THP3"/>
</dbReference>
<dbReference type="Proteomes" id="UP000887226">
    <property type="component" value="Unassembled WGS sequence"/>
</dbReference>
<dbReference type="PROSITE" id="PS50250">
    <property type="entry name" value="PCI"/>
    <property type="match status" value="1"/>
</dbReference>
<feature type="compositionally biased region" description="Basic and acidic residues" evidence="1">
    <location>
        <begin position="222"/>
        <end position="233"/>
    </location>
</feature>
<proteinExistence type="predicted"/>
<feature type="region of interest" description="Disordered" evidence="1">
    <location>
        <begin position="1"/>
        <end position="29"/>
    </location>
</feature>